<dbReference type="InterPro" id="IPR051344">
    <property type="entry name" value="Vgb"/>
</dbReference>
<dbReference type="InterPro" id="IPR015943">
    <property type="entry name" value="WD40/YVTN_repeat-like_dom_sf"/>
</dbReference>
<dbReference type="Gene3D" id="2.130.10.10">
    <property type="entry name" value="YVTN repeat-like/Quinoprotein amine dehydrogenase"/>
    <property type="match status" value="2"/>
</dbReference>
<keyword evidence="1" id="KW-0732">Signal</keyword>
<accession>A0ABW5TUP6</accession>
<feature type="signal peptide" evidence="1">
    <location>
        <begin position="1"/>
        <end position="21"/>
    </location>
</feature>
<evidence type="ECO:0000256" key="1">
    <source>
        <dbReference type="SAM" id="SignalP"/>
    </source>
</evidence>
<sequence>MKLKKTLMLLVLITFMLSATHGQQEQGKFTNHGPQLTASMIQGSIFVTTTDGTEMIYTVVRGEPAHLLGYDVKTKALKLDKPLGDADGVWDMAQASDGALYIPGASGSLFKHIPGTQEIEDLGIALTGETYLWNLTAGKDGEVFGATYPGCRVFRYHPKDGFSDVGKGPLVEGENYVRSLAFHQKTGLLYAGVGSHAHLIEINPKTGTKQALLPKNFQEKEFVYSLEIVPGKNGNDRLFALLTSGSLTLIYNLKTKKFEQEVEGMDMKAIIANPKSKQVFYTGQSNLMQFNPSKSIALKKIIAEKTGSANAFSWGKDKNLYLLNSAGELVQYNPKTKNTSVAQLEIPGQPIPINAIMAAPDGKIWTGGYLAGGHATFNPQTGINEKHVGLDQTEGMAVQGDSIYFGIYPKGRFYVYNTHKPWDIKQYNPKKIAQIEEQSRSFAVLSTSKQMMVFGMIPEYGKLGGALVTYDIAKNQTQTYQPIKDQAIASLVQSNETVIAGTTISGGLGIKPSQKEAVLFGWNLANAKKTFEITPVPGATAITSLIKGPDGNVWGIADGVLFIFDAMQQKVLSTNKLYDYPPFKSHVWRSAFLVLHPNGQVYGTDNNQLFKIDPITKACTLIAEDAALLTMDKKGILYFKRKTNLWSYQP</sequence>
<dbReference type="EMBL" id="JBHULV010000045">
    <property type="protein sequence ID" value="MFD2732579.1"/>
    <property type="molecule type" value="Genomic_DNA"/>
</dbReference>
<dbReference type="Proteomes" id="UP001597546">
    <property type="component" value="Unassembled WGS sequence"/>
</dbReference>
<gene>
    <name evidence="2" type="ORF">ACFSSE_12795</name>
</gene>
<proteinExistence type="predicted"/>
<dbReference type="PANTHER" id="PTHR40274">
    <property type="entry name" value="VIRGINIAMYCIN B LYASE"/>
    <property type="match status" value="1"/>
</dbReference>
<feature type="chain" id="PRO_5046165999" evidence="1">
    <location>
        <begin position="22"/>
        <end position="650"/>
    </location>
</feature>
<protein>
    <submittedName>
        <fullName evidence="2">Uncharacterized protein</fullName>
    </submittedName>
</protein>
<dbReference type="PANTHER" id="PTHR40274:SF3">
    <property type="entry name" value="VIRGINIAMYCIN B LYASE"/>
    <property type="match status" value="1"/>
</dbReference>
<dbReference type="RefSeq" id="WP_379047154.1">
    <property type="nucleotide sequence ID" value="NZ_JBHSKW010000064.1"/>
</dbReference>
<dbReference type="InterPro" id="IPR011047">
    <property type="entry name" value="Quinoprotein_ADH-like_sf"/>
</dbReference>
<evidence type="ECO:0000313" key="2">
    <source>
        <dbReference type="EMBL" id="MFD2732579.1"/>
    </source>
</evidence>
<organism evidence="2 3">
    <name type="scientific">Pedobacter alpinus</name>
    <dbReference type="NCBI Taxonomy" id="1590643"/>
    <lineage>
        <taxon>Bacteria</taxon>
        <taxon>Pseudomonadati</taxon>
        <taxon>Bacteroidota</taxon>
        <taxon>Sphingobacteriia</taxon>
        <taxon>Sphingobacteriales</taxon>
        <taxon>Sphingobacteriaceae</taxon>
        <taxon>Pedobacter</taxon>
    </lineage>
</organism>
<evidence type="ECO:0000313" key="3">
    <source>
        <dbReference type="Proteomes" id="UP001597546"/>
    </source>
</evidence>
<name>A0ABW5TUP6_9SPHI</name>
<dbReference type="SUPFAM" id="SSF50998">
    <property type="entry name" value="Quinoprotein alcohol dehydrogenase-like"/>
    <property type="match status" value="1"/>
</dbReference>
<keyword evidence="3" id="KW-1185">Reference proteome</keyword>
<reference evidence="3" key="1">
    <citation type="journal article" date="2019" name="Int. J. Syst. Evol. Microbiol.">
        <title>The Global Catalogue of Microorganisms (GCM) 10K type strain sequencing project: providing services to taxonomists for standard genome sequencing and annotation.</title>
        <authorList>
            <consortium name="The Broad Institute Genomics Platform"/>
            <consortium name="The Broad Institute Genome Sequencing Center for Infectious Disease"/>
            <person name="Wu L."/>
            <person name="Ma J."/>
        </authorList>
    </citation>
    <scope>NUCLEOTIDE SEQUENCE [LARGE SCALE GENOMIC DNA]</scope>
    <source>
        <strain evidence="3">KCTC 42456</strain>
    </source>
</reference>
<comment type="caution">
    <text evidence="2">The sequence shown here is derived from an EMBL/GenBank/DDBJ whole genome shotgun (WGS) entry which is preliminary data.</text>
</comment>